<dbReference type="EMBL" id="NBIU01000014">
    <property type="protein sequence ID" value="PZT48082.1"/>
    <property type="molecule type" value="Genomic_DNA"/>
</dbReference>
<evidence type="ECO:0000259" key="2">
    <source>
        <dbReference type="Pfam" id="PF08376"/>
    </source>
</evidence>
<dbReference type="RefSeq" id="WP_181450975.1">
    <property type="nucleotide sequence ID" value="NZ_NBIU01000014.1"/>
</dbReference>
<dbReference type="AlphaFoldDB" id="A0A2W6MUQ5"/>
<dbReference type="Pfam" id="PF08376">
    <property type="entry name" value="NIT"/>
    <property type="match status" value="1"/>
</dbReference>
<keyword evidence="1" id="KW-0812">Transmembrane</keyword>
<name>A0A2W6MUQ5_9HELI</name>
<proteinExistence type="predicted"/>
<dbReference type="Proteomes" id="UP000249746">
    <property type="component" value="Unassembled WGS sequence"/>
</dbReference>
<gene>
    <name evidence="3" type="ORF">B6S12_05925</name>
</gene>
<keyword evidence="1" id="KW-0472">Membrane</keyword>
<evidence type="ECO:0000313" key="3">
    <source>
        <dbReference type="EMBL" id="PZT48082.1"/>
    </source>
</evidence>
<dbReference type="InterPro" id="IPR013587">
    <property type="entry name" value="Nitrate/nitrite_sensing"/>
</dbReference>
<evidence type="ECO:0000256" key="1">
    <source>
        <dbReference type="SAM" id="Phobius"/>
    </source>
</evidence>
<protein>
    <recommendedName>
        <fullName evidence="2">Nitrate/nitrite sensing protein domain-containing protein</fullName>
    </recommendedName>
</protein>
<keyword evidence="1" id="KW-1133">Transmembrane helix</keyword>
<feature type="non-terminal residue" evidence="3">
    <location>
        <position position="368"/>
    </location>
</feature>
<feature type="transmembrane region" description="Helical" evidence="1">
    <location>
        <begin position="305"/>
        <end position="327"/>
    </location>
</feature>
<comment type="caution">
    <text evidence="3">The sequence shown here is derived from an EMBL/GenBank/DDBJ whole genome shotgun (WGS) entry which is preliminary data.</text>
</comment>
<accession>A0A2W6MUQ5</accession>
<keyword evidence="4" id="KW-1185">Reference proteome</keyword>
<evidence type="ECO:0000313" key="4">
    <source>
        <dbReference type="Proteomes" id="UP000249746"/>
    </source>
</evidence>
<organism evidence="3 4">
    <name type="scientific">Helicobacter valdiviensis</name>
    <dbReference type="NCBI Taxonomy" id="1458358"/>
    <lineage>
        <taxon>Bacteria</taxon>
        <taxon>Pseudomonadati</taxon>
        <taxon>Campylobacterota</taxon>
        <taxon>Epsilonproteobacteria</taxon>
        <taxon>Campylobacterales</taxon>
        <taxon>Helicobacteraceae</taxon>
        <taxon>Helicobacter</taxon>
    </lineage>
</organism>
<reference evidence="3 4" key="1">
    <citation type="submission" date="2017-03" db="EMBL/GenBank/DDBJ databases">
        <title>Genomic and clinical evidence uncovers the enterohepatic species Helicobacter valdiviensis as a potential human intestinal pathogen.</title>
        <authorList>
            <person name="Fresia P."/>
            <person name="Jara R."/>
            <person name="Sierra R."/>
            <person name="Ferres I."/>
            <person name="Greif G."/>
            <person name="Iraola G."/>
            <person name="Collado L."/>
        </authorList>
    </citation>
    <scope>NUCLEOTIDE SEQUENCE [LARGE SCALE GENOMIC DNA]</scope>
    <source>
        <strain evidence="3 4">WBE14</strain>
    </source>
</reference>
<feature type="domain" description="Nitrate/nitrite sensing protein" evidence="2">
    <location>
        <begin position="51"/>
        <end position="282"/>
    </location>
</feature>
<sequence length="368" mass="42381">MSIKRKQIILVAFLMLASLCFTVELVVKYYNEYKNMKLVPNKVDNYRILVDLIHNLQIERGLSVGFLTLNNDDNWQNVINARNKSDAILKQYENYLSDIQGNYQKNVLNDNLKKILALRKQVELLEAKDYALKMTKVIKSFMNLSVGEGFAISTLSNSQDIYDYVLASYYLVNMREATGLLRANINAAFLSAKPSDNLQIKSVFENLGIFNTYLYQFGIILDKYEGEAKIKQIMEENQNKFQTLNSKYIDIYVKNFTTGTYGANAYSWFKESTDYINTLKVYGDYFLKRTHEEALKDLQEIESEMIFTLILSLFFIVVGIILSFLIVKNLIQSLNSIQSTLGGFFSYLNHESKNAPKPINVKSNDEFG</sequence>